<reference evidence="3" key="1">
    <citation type="journal article" date="2013" name="Nature">
        <title>Pan genome of the phytoplankton Emiliania underpins its global distribution.</title>
        <authorList>
            <person name="Read B.A."/>
            <person name="Kegel J."/>
            <person name="Klute M.J."/>
            <person name="Kuo A."/>
            <person name="Lefebvre S.C."/>
            <person name="Maumus F."/>
            <person name="Mayer C."/>
            <person name="Miller J."/>
            <person name="Monier A."/>
            <person name="Salamov A."/>
            <person name="Young J."/>
            <person name="Aguilar M."/>
            <person name="Claverie J.M."/>
            <person name="Frickenhaus S."/>
            <person name="Gonzalez K."/>
            <person name="Herman E.K."/>
            <person name="Lin Y.C."/>
            <person name="Napier J."/>
            <person name="Ogata H."/>
            <person name="Sarno A.F."/>
            <person name="Shmutz J."/>
            <person name="Schroeder D."/>
            <person name="de Vargas C."/>
            <person name="Verret F."/>
            <person name="von Dassow P."/>
            <person name="Valentin K."/>
            <person name="Van de Peer Y."/>
            <person name="Wheeler G."/>
            <person name="Dacks J.B."/>
            <person name="Delwiche C.F."/>
            <person name="Dyhrman S.T."/>
            <person name="Glockner G."/>
            <person name="John U."/>
            <person name="Richards T."/>
            <person name="Worden A.Z."/>
            <person name="Zhang X."/>
            <person name="Grigoriev I.V."/>
            <person name="Allen A.E."/>
            <person name="Bidle K."/>
            <person name="Borodovsky M."/>
            <person name="Bowler C."/>
            <person name="Brownlee C."/>
            <person name="Cock J.M."/>
            <person name="Elias M."/>
            <person name="Gladyshev V.N."/>
            <person name="Groth M."/>
            <person name="Guda C."/>
            <person name="Hadaegh A."/>
            <person name="Iglesias-Rodriguez M.D."/>
            <person name="Jenkins J."/>
            <person name="Jones B.M."/>
            <person name="Lawson T."/>
            <person name="Leese F."/>
            <person name="Lindquist E."/>
            <person name="Lobanov A."/>
            <person name="Lomsadze A."/>
            <person name="Malik S.B."/>
            <person name="Marsh M.E."/>
            <person name="Mackinder L."/>
            <person name="Mock T."/>
            <person name="Mueller-Roeber B."/>
            <person name="Pagarete A."/>
            <person name="Parker M."/>
            <person name="Probert I."/>
            <person name="Quesneville H."/>
            <person name="Raines C."/>
            <person name="Rensing S.A."/>
            <person name="Riano-Pachon D.M."/>
            <person name="Richier S."/>
            <person name="Rokitta S."/>
            <person name="Shiraiwa Y."/>
            <person name="Soanes D.M."/>
            <person name="van der Giezen M."/>
            <person name="Wahlund T.M."/>
            <person name="Williams B."/>
            <person name="Wilson W."/>
            <person name="Wolfe G."/>
            <person name="Wurch L.L."/>
        </authorList>
    </citation>
    <scope>NUCLEOTIDE SEQUENCE</scope>
</reference>
<dbReference type="AlphaFoldDB" id="A0A0D3JVB8"/>
<evidence type="ECO:0000256" key="1">
    <source>
        <dbReference type="ARBA" id="ARBA00022801"/>
    </source>
</evidence>
<evidence type="ECO:0000313" key="3">
    <source>
        <dbReference type="Proteomes" id="UP000013827"/>
    </source>
</evidence>
<dbReference type="GO" id="GO:0004540">
    <property type="term" value="F:RNA nuclease activity"/>
    <property type="evidence" value="ECO:0007669"/>
    <property type="project" value="UniProtKB-ARBA"/>
</dbReference>
<dbReference type="GO" id="GO:0016787">
    <property type="term" value="F:hydrolase activity"/>
    <property type="evidence" value="ECO:0007669"/>
    <property type="project" value="UniProtKB-KW"/>
</dbReference>
<dbReference type="EnsemblProtists" id="EOD27453">
    <property type="protein sequence ID" value="EOD27453"/>
    <property type="gene ID" value="EMIHUDRAFT_235799"/>
</dbReference>
<dbReference type="PaxDb" id="2903-EOD27453"/>
<proteinExistence type="predicted"/>
<dbReference type="SUPFAM" id="SSF142877">
    <property type="entry name" value="EndoU-like"/>
    <property type="match status" value="1"/>
</dbReference>
<reference evidence="2" key="2">
    <citation type="submission" date="2024-10" db="UniProtKB">
        <authorList>
            <consortium name="EnsemblProtists"/>
        </authorList>
    </citation>
    <scope>IDENTIFICATION</scope>
</reference>
<keyword evidence="3" id="KW-1185">Reference proteome</keyword>
<organism evidence="2 3">
    <name type="scientific">Emiliania huxleyi (strain CCMP1516)</name>
    <dbReference type="NCBI Taxonomy" id="280463"/>
    <lineage>
        <taxon>Eukaryota</taxon>
        <taxon>Haptista</taxon>
        <taxon>Haptophyta</taxon>
        <taxon>Prymnesiophyceae</taxon>
        <taxon>Isochrysidales</taxon>
        <taxon>Noelaerhabdaceae</taxon>
        <taxon>Emiliania</taxon>
    </lineage>
</organism>
<dbReference type="GeneID" id="17272998"/>
<name>A0A0D3JVB8_EMIH1</name>
<dbReference type="InterPro" id="IPR037227">
    <property type="entry name" value="EndoU-like"/>
</dbReference>
<keyword evidence="1" id="KW-0378">Hydrolase</keyword>
<dbReference type="Proteomes" id="UP000013827">
    <property type="component" value="Unassembled WGS sequence"/>
</dbReference>
<accession>A0A0D3JVB8</accession>
<dbReference type="HOGENOM" id="CLU_2138207_0_0_1"/>
<protein>
    <submittedName>
        <fullName evidence="2">Uncharacterized protein</fullName>
    </submittedName>
</protein>
<dbReference type="RefSeq" id="XP_005779882.1">
    <property type="nucleotide sequence ID" value="XM_005779825.1"/>
</dbReference>
<dbReference type="KEGG" id="ehx:EMIHUDRAFT_235799"/>
<evidence type="ECO:0000313" key="2">
    <source>
        <dbReference type="EnsemblProtists" id="EOD27453"/>
    </source>
</evidence>
<sequence length="113" mass="12698">MLAPLGYHMNRQCDDVLKRAVDGSWIVFDVTTCVVERNFGMAVAPGGESSIRLYLSGPLDEGGNSLVIGSHSWLAWYFFEKEGVLNYYGFKRPRGRRSRNGHEYEGPFAYSGL</sequence>